<feature type="compositionally biased region" description="Basic and acidic residues" evidence="1">
    <location>
        <begin position="390"/>
        <end position="403"/>
    </location>
</feature>
<feature type="region of interest" description="Disordered" evidence="1">
    <location>
        <begin position="379"/>
        <end position="565"/>
    </location>
</feature>
<feature type="compositionally biased region" description="Acidic residues" evidence="1">
    <location>
        <begin position="801"/>
        <end position="822"/>
    </location>
</feature>
<feature type="compositionally biased region" description="Basic and acidic residues" evidence="1">
    <location>
        <begin position="823"/>
        <end position="836"/>
    </location>
</feature>
<evidence type="ECO:0000256" key="1">
    <source>
        <dbReference type="SAM" id="MobiDB-lite"/>
    </source>
</evidence>
<feature type="compositionally biased region" description="Gly residues" evidence="1">
    <location>
        <begin position="1"/>
        <end position="11"/>
    </location>
</feature>
<accession>A0ABR1Z2U3</accession>
<organism evidence="2 3">
    <name type="scientific">Phyllosticta capitalensis</name>
    <dbReference type="NCBI Taxonomy" id="121624"/>
    <lineage>
        <taxon>Eukaryota</taxon>
        <taxon>Fungi</taxon>
        <taxon>Dikarya</taxon>
        <taxon>Ascomycota</taxon>
        <taxon>Pezizomycotina</taxon>
        <taxon>Dothideomycetes</taxon>
        <taxon>Dothideomycetes incertae sedis</taxon>
        <taxon>Botryosphaeriales</taxon>
        <taxon>Phyllostictaceae</taxon>
        <taxon>Phyllosticta</taxon>
    </lineage>
</organism>
<feature type="compositionally biased region" description="Basic and acidic residues" evidence="1">
    <location>
        <begin position="602"/>
        <end position="613"/>
    </location>
</feature>
<feature type="compositionally biased region" description="Polar residues" evidence="1">
    <location>
        <begin position="68"/>
        <end position="80"/>
    </location>
</feature>
<feature type="compositionally biased region" description="Polar residues" evidence="1">
    <location>
        <begin position="1077"/>
        <end position="1089"/>
    </location>
</feature>
<feature type="compositionally biased region" description="Basic residues" evidence="1">
    <location>
        <begin position="426"/>
        <end position="441"/>
    </location>
</feature>
<evidence type="ECO:0000313" key="2">
    <source>
        <dbReference type="EMBL" id="KAK8246355.1"/>
    </source>
</evidence>
<protein>
    <submittedName>
        <fullName evidence="2">Uncharacterized protein</fullName>
    </submittedName>
</protein>
<reference evidence="2 3" key="1">
    <citation type="submission" date="2024-04" db="EMBL/GenBank/DDBJ databases">
        <title>Phyllosticta paracitricarpa is synonymous to the EU quarantine fungus P. citricarpa based on phylogenomic analyses.</title>
        <authorList>
            <consortium name="Lawrence Berkeley National Laboratory"/>
            <person name="Van Ingen-Buijs V.A."/>
            <person name="Van Westerhoven A.C."/>
            <person name="Haridas S."/>
            <person name="Skiadas P."/>
            <person name="Martin F."/>
            <person name="Groenewald J.Z."/>
            <person name="Crous P.W."/>
            <person name="Seidl M.F."/>
        </authorList>
    </citation>
    <scope>NUCLEOTIDE SEQUENCE [LARGE SCALE GENOMIC DNA]</scope>
    <source>
        <strain evidence="2 3">CBS 123374</strain>
    </source>
</reference>
<feature type="region of interest" description="Disordered" evidence="1">
    <location>
        <begin position="1025"/>
        <end position="1163"/>
    </location>
</feature>
<feature type="compositionally biased region" description="Basic residues" evidence="1">
    <location>
        <begin position="1121"/>
        <end position="1131"/>
    </location>
</feature>
<feature type="region of interest" description="Disordered" evidence="1">
    <location>
        <begin position="1"/>
        <end position="88"/>
    </location>
</feature>
<comment type="caution">
    <text evidence="2">The sequence shown here is derived from an EMBL/GenBank/DDBJ whole genome shotgun (WGS) entry which is preliminary data.</text>
</comment>
<feature type="region of interest" description="Disordered" evidence="1">
    <location>
        <begin position="220"/>
        <end position="352"/>
    </location>
</feature>
<feature type="region of interest" description="Disordered" evidence="1">
    <location>
        <begin position="966"/>
        <end position="1007"/>
    </location>
</feature>
<feature type="compositionally biased region" description="Low complexity" evidence="1">
    <location>
        <begin position="1096"/>
        <end position="1120"/>
    </location>
</feature>
<feature type="compositionally biased region" description="Basic residues" evidence="1">
    <location>
        <begin position="380"/>
        <end position="389"/>
    </location>
</feature>
<gene>
    <name evidence="2" type="ORF">HDK90DRAFT_461201</name>
</gene>
<keyword evidence="3" id="KW-1185">Reference proteome</keyword>
<feature type="region of interest" description="Disordered" evidence="1">
    <location>
        <begin position="801"/>
        <end position="869"/>
    </location>
</feature>
<feature type="compositionally biased region" description="Low complexity" evidence="1">
    <location>
        <begin position="1026"/>
        <end position="1042"/>
    </location>
</feature>
<feature type="region of interest" description="Disordered" evidence="1">
    <location>
        <begin position="599"/>
        <end position="630"/>
    </location>
</feature>
<feature type="region of interest" description="Disordered" evidence="1">
    <location>
        <begin position="114"/>
        <end position="138"/>
    </location>
</feature>
<evidence type="ECO:0000313" key="3">
    <source>
        <dbReference type="Proteomes" id="UP001492380"/>
    </source>
</evidence>
<proteinExistence type="predicted"/>
<sequence length="1163" mass="130555">MDRRTGPGGGRGRGRGSNRQLEHLEFLDDEVSPTPWPQRLQPSRASRNYRVHPDSGRWNSRLPPRVVPSSNDRAQLSSTPVPGLTERGRLAMERQRLFGERPTAEMTASIRETLRRNARRNADPPSAEPASYERPASARRVQFDVPALPATQTEFYRRQFDKIFNAMAEPSPQTSLPIRYGSGSRVHVFDSVDDAPQRTEPSPPTSLQVGYGSESRVHVFDSVDDAPRRRRRNVDPFPFTFSSVPVGQSPPPSWLGTSSGQRDPQTPKSESSKASPMTKKSPGRKRKGDLSPIPEEIQNDDDDIIRISAGIPRRNARKIKVYESYESQPPRKKRKTGQASKTPEEQTFGGSLDHLFWRELATSDDPSALKYAREHIRAERLRKRARKREARQAWDKILKKEESEERPDDGSDNDLNMLPPAPTPTKKTRKRKAKGKGKSKKSKADDAPYIVISDDDEDEDDIKVLPSPKSKAKGKGKSKKSKADDAPYVVISDDDADSDLNMLPPTPASKKKTRQSNAKGQAKSKKSKPAKETIIIDLTDGDEEDDLNMLPPTPASTRKTRNSKAKAYKETVIIDLTDSDEDDDQVDTLHRSFPILKKNKNKEKEEKQKKEVWEPLPSGEGPKWERDEKTKQRFRLNPRWVQWIAAGRPPGYKYVPKYWATEKYQWTKRKIWELNLDGHNRPLNPAWAKREAAGESVPAYMPKYLDEEKVMTFKKKGDPRPSQLNPRWLQWEADGKPRGFRYIPKFLDEENLEALEDANSTVSLDSEHEKDDDFDENEASRDQLELPRFLRKSWEGWDAAELSESEDIELSSDDEEVLSSEDEDKKDSSSDDKDVPPEDGDDSSSDGKDEPPSSSEEEEEEEGKVWELRRYGPDRVINSRWRQWKDDGKPFKMVGPIPKYLDEEYMVEDVADKGQRRRINPRLLTWEAAGKPSGYKRIPEFLEDDEPAVRDEVTAYELKRFGGKRSAILCPDPNDPENKTTSESGDSSGDDDAYSLDGPSAGGKRKAAQMIDYYNDEVAAAQQFNASTPSASASAPPAMASPAKKRKVSATHAVASCPKPSTPQRGRPKKIPAPSTPKATKQATKGKTNPTPPQSKAKATTNPAPKAKAQGKAKVVVPKATKQKPAAKAKTPKPAAEKKAKVTKPTPPAPAGTRRSARLKDKK</sequence>
<feature type="region of interest" description="Disordered" evidence="1">
    <location>
        <begin position="194"/>
        <end position="213"/>
    </location>
</feature>
<feature type="compositionally biased region" description="Polar residues" evidence="1">
    <location>
        <begin position="255"/>
        <end position="275"/>
    </location>
</feature>
<feature type="compositionally biased region" description="Basic residues" evidence="1">
    <location>
        <begin position="470"/>
        <end position="480"/>
    </location>
</feature>
<name>A0ABR1Z2U3_9PEZI</name>
<feature type="region of interest" description="Disordered" evidence="1">
    <location>
        <begin position="759"/>
        <end position="782"/>
    </location>
</feature>
<dbReference type="EMBL" id="JBBWRZ010000001">
    <property type="protein sequence ID" value="KAK8246355.1"/>
    <property type="molecule type" value="Genomic_DNA"/>
</dbReference>
<dbReference type="Proteomes" id="UP001492380">
    <property type="component" value="Unassembled WGS sequence"/>
</dbReference>